<comment type="caution">
    <text evidence="1">The sequence shown here is derived from an EMBL/GenBank/DDBJ whole genome shotgun (WGS) entry which is preliminary data.</text>
</comment>
<accession>A0AAD6LQF4</accession>
<dbReference type="EMBL" id="JAQIZT010000014">
    <property type="protein sequence ID" value="KAJ6971413.1"/>
    <property type="molecule type" value="Genomic_DNA"/>
</dbReference>
<evidence type="ECO:0000313" key="1">
    <source>
        <dbReference type="EMBL" id="KAJ6971413.1"/>
    </source>
</evidence>
<keyword evidence="2" id="KW-1185">Reference proteome</keyword>
<sequence length="155" mass="17603">MVREREAIRVCGRGFCISWRRSDQFTAGLVRVVAGLYRWLRSVLSWAWAWREWQPWVFGVTVVGICGEGGNKRLMMVAGSVVQWWLFNGKRKEGGWAVEVRGSGDDLLGLLAVGRRREGCCCSDSVASGKEDDDVYKGWDMVEIAHKAWEFDPDN</sequence>
<name>A0AAD6LQF4_9ROSI</name>
<evidence type="ECO:0000313" key="2">
    <source>
        <dbReference type="Proteomes" id="UP001164929"/>
    </source>
</evidence>
<proteinExistence type="predicted"/>
<dbReference type="AlphaFoldDB" id="A0AAD6LQF4"/>
<organism evidence="1 2">
    <name type="scientific">Populus alba x Populus x berolinensis</name>
    <dbReference type="NCBI Taxonomy" id="444605"/>
    <lineage>
        <taxon>Eukaryota</taxon>
        <taxon>Viridiplantae</taxon>
        <taxon>Streptophyta</taxon>
        <taxon>Embryophyta</taxon>
        <taxon>Tracheophyta</taxon>
        <taxon>Spermatophyta</taxon>
        <taxon>Magnoliopsida</taxon>
        <taxon>eudicotyledons</taxon>
        <taxon>Gunneridae</taxon>
        <taxon>Pentapetalae</taxon>
        <taxon>rosids</taxon>
        <taxon>fabids</taxon>
        <taxon>Malpighiales</taxon>
        <taxon>Salicaceae</taxon>
        <taxon>Saliceae</taxon>
        <taxon>Populus</taxon>
    </lineage>
</organism>
<dbReference type="Proteomes" id="UP001164929">
    <property type="component" value="Chromosome 14"/>
</dbReference>
<reference evidence="1" key="1">
    <citation type="journal article" date="2023" name="Mol. Ecol. Resour.">
        <title>Chromosome-level genome assembly of a triploid poplar Populus alba 'Berolinensis'.</title>
        <authorList>
            <person name="Chen S."/>
            <person name="Yu Y."/>
            <person name="Wang X."/>
            <person name="Wang S."/>
            <person name="Zhang T."/>
            <person name="Zhou Y."/>
            <person name="He R."/>
            <person name="Meng N."/>
            <person name="Wang Y."/>
            <person name="Liu W."/>
            <person name="Liu Z."/>
            <person name="Liu J."/>
            <person name="Guo Q."/>
            <person name="Huang H."/>
            <person name="Sederoff R.R."/>
            <person name="Wang G."/>
            <person name="Qu G."/>
            <person name="Chen S."/>
        </authorList>
    </citation>
    <scope>NUCLEOTIDE SEQUENCE</scope>
    <source>
        <strain evidence="1">SC-2020</strain>
    </source>
</reference>
<protein>
    <submittedName>
        <fullName evidence="1">Uncharacterized protein</fullName>
    </submittedName>
</protein>
<gene>
    <name evidence="1" type="ORF">NC653_032045</name>
</gene>